<proteinExistence type="predicted"/>
<evidence type="ECO:0000256" key="1">
    <source>
        <dbReference type="SAM" id="MobiDB-lite"/>
    </source>
</evidence>
<evidence type="ECO:0000313" key="3">
    <source>
        <dbReference type="Proteomes" id="UP000256964"/>
    </source>
</evidence>
<evidence type="ECO:0000313" key="2">
    <source>
        <dbReference type="EMBL" id="RDX51736.1"/>
    </source>
</evidence>
<dbReference type="EMBL" id="KZ857393">
    <property type="protein sequence ID" value="RDX51736.1"/>
    <property type="molecule type" value="Genomic_DNA"/>
</dbReference>
<name>A0A371DGU5_9APHY</name>
<dbReference type="AlphaFoldDB" id="A0A371DGU5"/>
<organism evidence="2 3">
    <name type="scientific">Lentinus brumalis</name>
    <dbReference type="NCBI Taxonomy" id="2498619"/>
    <lineage>
        <taxon>Eukaryota</taxon>
        <taxon>Fungi</taxon>
        <taxon>Dikarya</taxon>
        <taxon>Basidiomycota</taxon>
        <taxon>Agaricomycotina</taxon>
        <taxon>Agaricomycetes</taxon>
        <taxon>Polyporales</taxon>
        <taxon>Polyporaceae</taxon>
        <taxon>Lentinus</taxon>
    </lineage>
</organism>
<keyword evidence="3" id="KW-1185">Reference proteome</keyword>
<accession>A0A371DGU5</accession>
<sequence length="179" mass="19111">MRPGFCGRHSDVHPPARGTRRSPSPRYHSSRCAARAGPRSDSRSRRHDCYCATCTASDRHMPTVAAQGYQVAATPLGSGPAQFDGRTNLCRRCCDRIGCLTGRAASVGAPIAAVGCIETTSLSHVGSVPGLVLKYNTPCDQRSKLQLASISESTFPHLFRALLDNQKACCLAARLGRLG</sequence>
<feature type="compositionally biased region" description="Low complexity" evidence="1">
    <location>
        <begin position="21"/>
        <end position="31"/>
    </location>
</feature>
<gene>
    <name evidence="2" type="ORF">OH76DRAFT_266861</name>
</gene>
<feature type="region of interest" description="Disordered" evidence="1">
    <location>
        <begin position="1"/>
        <end position="45"/>
    </location>
</feature>
<protein>
    <submittedName>
        <fullName evidence="2">Uncharacterized protein</fullName>
    </submittedName>
</protein>
<reference evidence="2 3" key="1">
    <citation type="journal article" date="2018" name="Biotechnol. Biofuels">
        <title>Integrative visual omics of the white-rot fungus Polyporus brumalis exposes the biotechnological potential of its oxidative enzymes for delignifying raw plant biomass.</title>
        <authorList>
            <person name="Miyauchi S."/>
            <person name="Rancon A."/>
            <person name="Drula E."/>
            <person name="Hage H."/>
            <person name="Chaduli D."/>
            <person name="Favel A."/>
            <person name="Grisel S."/>
            <person name="Henrissat B."/>
            <person name="Herpoel-Gimbert I."/>
            <person name="Ruiz-Duenas F.J."/>
            <person name="Chevret D."/>
            <person name="Hainaut M."/>
            <person name="Lin J."/>
            <person name="Wang M."/>
            <person name="Pangilinan J."/>
            <person name="Lipzen A."/>
            <person name="Lesage-Meessen L."/>
            <person name="Navarro D."/>
            <person name="Riley R."/>
            <person name="Grigoriev I.V."/>
            <person name="Zhou S."/>
            <person name="Raouche S."/>
            <person name="Rosso M.N."/>
        </authorList>
    </citation>
    <scope>NUCLEOTIDE SEQUENCE [LARGE SCALE GENOMIC DNA]</scope>
    <source>
        <strain evidence="2 3">BRFM 1820</strain>
    </source>
</reference>
<dbReference type="Proteomes" id="UP000256964">
    <property type="component" value="Unassembled WGS sequence"/>
</dbReference>